<keyword evidence="2" id="KW-1185">Reference proteome</keyword>
<gene>
    <name evidence="1" type="ORF">IE53DRAFT_39650</name>
</gene>
<proteinExistence type="predicted"/>
<dbReference type="EMBL" id="KZ819822">
    <property type="protein sequence ID" value="PWN51717.1"/>
    <property type="molecule type" value="Genomic_DNA"/>
</dbReference>
<reference evidence="1 2" key="1">
    <citation type="journal article" date="2018" name="Mol. Biol. Evol.">
        <title>Broad Genomic Sampling Reveals a Smut Pathogenic Ancestry of the Fungal Clade Ustilaginomycotina.</title>
        <authorList>
            <person name="Kijpornyongpan T."/>
            <person name="Mondo S.J."/>
            <person name="Barry K."/>
            <person name="Sandor L."/>
            <person name="Lee J."/>
            <person name="Lipzen A."/>
            <person name="Pangilinan J."/>
            <person name="LaButti K."/>
            <person name="Hainaut M."/>
            <person name="Henrissat B."/>
            <person name="Grigoriev I.V."/>
            <person name="Spatafora J.W."/>
            <person name="Aime M.C."/>
        </authorList>
    </citation>
    <scope>NUCLEOTIDE SEQUENCE [LARGE SCALE GENOMIC DNA]</scope>
    <source>
        <strain evidence="1 2">SA 807</strain>
    </source>
</reference>
<evidence type="ECO:0000313" key="1">
    <source>
        <dbReference type="EMBL" id="PWN51717.1"/>
    </source>
</evidence>
<accession>A0ACD0P122</accession>
<dbReference type="Proteomes" id="UP000245626">
    <property type="component" value="Unassembled WGS sequence"/>
</dbReference>
<sequence length="144" mass="15343">MKKGVRWRGGYEDPSNALQTVAESPLGPPPPSSSHSSLVEESSHSHTLPGSNRCCCEAYTWSSALESTAEHSIGTEPYPKGRAPSLPPTTRTDSFLHRHSNLPEYPSSPLSASPPVQPKPPSRLDPDGSRLGRAGVKGVEKSSC</sequence>
<protein>
    <submittedName>
        <fullName evidence="1">Uncharacterized protein</fullName>
    </submittedName>
</protein>
<evidence type="ECO:0000313" key="2">
    <source>
        <dbReference type="Proteomes" id="UP000245626"/>
    </source>
</evidence>
<organism evidence="1 2">
    <name type="scientific">Violaceomyces palustris</name>
    <dbReference type="NCBI Taxonomy" id="1673888"/>
    <lineage>
        <taxon>Eukaryota</taxon>
        <taxon>Fungi</taxon>
        <taxon>Dikarya</taxon>
        <taxon>Basidiomycota</taxon>
        <taxon>Ustilaginomycotina</taxon>
        <taxon>Ustilaginomycetes</taxon>
        <taxon>Violaceomycetales</taxon>
        <taxon>Violaceomycetaceae</taxon>
        <taxon>Violaceomyces</taxon>
    </lineage>
</organism>
<name>A0ACD0P122_9BASI</name>